<reference evidence="1" key="1">
    <citation type="submission" date="2020-07" db="EMBL/GenBank/DDBJ databases">
        <authorList>
            <person name="Nazaruddin N."/>
        </authorList>
    </citation>
    <scope>NUCLEOTIDE SEQUENCE</scope>
</reference>
<dbReference type="EMBL" id="CAJDYZ010009597">
    <property type="protein sequence ID" value="CAD1476812.1"/>
    <property type="molecule type" value="Genomic_DNA"/>
</dbReference>
<dbReference type="Proteomes" id="UP000752696">
    <property type="component" value="Unassembled WGS sequence"/>
</dbReference>
<organism evidence="1 2">
    <name type="scientific">Heterotrigona itama</name>
    <dbReference type="NCBI Taxonomy" id="395501"/>
    <lineage>
        <taxon>Eukaryota</taxon>
        <taxon>Metazoa</taxon>
        <taxon>Ecdysozoa</taxon>
        <taxon>Arthropoda</taxon>
        <taxon>Hexapoda</taxon>
        <taxon>Insecta</taxon>
        <taxon>Pterygota</taxon>
        <taxon>Neoptera</taxon>
        <taxon>Endopterygota</taxon>
        <taxon>Hymenoptera</taxon>
        <taxon>Apocrita</taxon>
        <taxon>Aculeata</taxon>
        <taxon>Apoidea</taxon>
        <taxon>Anthophila</taxon>
        <taxon>Apidae</taxon>
        <taxon>Heterotrigona</taxon>
    </lineage>
</organism>
<feature type="non-terminal residue" evidence="1">
    <location>
        <position position="1"/>
    </location>
</feature>
<protein>
    <submittedName>
        <fullName evidence="1">Uncharacterized protein</fullName>
    </submittedName>
</protein>
<evidence type="ECO:0000313" key="1">
    <source>
        <dbReference type="EMBL" id="CAD1476812.1"/>
    </source>
</evidence>
<comment type="caution">
    <text evidence="1">The sequence shown here is derived from an EMBL/GenBank/DDBJ whole genome shotgun (WGS) entry which is preliminary data.</text>
</comment>
<sequence length="73" mass="7971">IRRKAQITSFINYEGLIAGALLRLIGTILSPSAGRASFGAVIVRMQSDDKLVLTCSMSYPCGNMYLRTKCLDT</sequence>
<gene>
    <name evidence="1" type="ORF">MHI_LOCUS690002</name>
</gene>
<name>A0A6V7HAF3_9HYME</name>
<evidence type="ECO:0000313" key="2">
    <source>
        <dbReference type="Proteomes" id="UP000752696"/>
    </source>
</evidence>
<keyword evidence="2" id="KW-1185">Reference proteome</keyword>
<proteinExistence type="predicted"/>
<dbReference type="AlphaFoldDB" id="A0A6V7HAF3"/>
<accession>A0A6V7HAF3</accession>